<reference evidence="1 2" key="1">
    <citation type="submission" date="2019-04" db="EMBL/GenBank/DDBJ databases">
        <title>Pedobacter sp. AR-2-6 sp. nov., isolated from Arctic soil.</title>
        <authorList>
            <person name="Dahal R.H."/>
            <person name="Kim D.-U."/>
        </authorList>
    </citation>
    <scope>NUCLEOTIDE SEQUENCE [LARGE SCALE GENOMIC DNA]</scope>
    <source>
        <strain evidence="1 2">AR-2-6</strain>
    </source>
</reference>
<dbReference type="OrthoDB" id="669028at2"/>
<dbReference type="RefSeq" id="WP_136873784.1">
    <property type="nucleotide sequence ID" value="NZ_SWBO01000001.1"/>
</dbReference>
<dbReference type="AlphaFoldDB" id="A0A4U1CA26"/>
<dbReference type="Proteomes" id="UP000310477">
    <property type="component" value="Unassembled WGS sequence"/>
</dbReference>
<evidence type="ECO:0000313" key="2">
    <source>
        <dbReference type="Proteomes" id="UP000310477"/>
    </source>
</evidence>
<evidence type="ECO:0000313" key="1">
    <source>
        <dbReference type="EMBL" id="TKC03303.1"/>
    </source>
</evidence>
<proteinExistence type="predicted"/>
<organism evidence="1 2">
    <name type="scientific">Pedobacter cryotolerans</name>
    <dbReference type="NCBI Taxonomy" id="2571270"/>
    <lineage>
        <taxon>Bacteria</taxon>
        <taxon>Pseudomonadati</taxon>
        <taxon>Bacteroidota</taxon>
        <taxon>Sphingobacteriia</taxon>
        <taxon>Sphingobacteriales</taxon>
        <taxon>Sphingobacteriaceae</taxon>
        <taxon>Pedobacter</taxon>
    </lineage>
</organism>
<keyword evidence="2" id="KW-1185">Reference proteome</keyword>
<sequence length="144" mass="17022">MPTEKIYHLSGHKLLVVFRDQLIQIKHPHYLKEFLSSDIKNRSEVLVNYIKQDYFLLFAKELNVSNKSLIIEIWAHVFASYFARAMKKLIKLKLIERVANFIIKRSDIIDCGESNLDSNRKLWDVLANFKGIILFFLPKRIKQS</sequence>
<comment type="caution">
    <text evidence="1">The sequence shown here is derived from an EMBL/GenBank/DDBJ whole genome shotgun (WGS) entry which is preliminary data.</text>
</comment>
<accession>A0A4U1CA26</accession>
<dbReference type="EMBL" id="SWBO01000001">
    <property type="protein sequence ID" value="TKC03303.1"/>
    <property type="molecule type" value="Genomic_DNA"/>
</dbReference>
<protein>
    <submittedName>
        <fullName evidence="1">Uncharacterized protein</fullName>
    </submittedName>
</protein>
<name>A0A4U1CA26_9SPHI</name>
<gene>
    <name evidence="1" type="ORF">FA045_01665</name>
</gene>